<evidence type="ECO:0000256" key="4">
    <source>
        <dbReference type="ARBA" id="ARBA00022692"/>
    </source>
</evidence>
<evidence type="ECO:0000256" key="2">
    <source>
        <dbReference type="ARBA" id="ARBA00022448"/>
    </source>
</evidence>
<evidence type="ECO:0000256" key="5">
    <source>
        <dbReference type="ARBA" id="ARBA00022989"/>
    </source>
</evidence>
<keyword evidence="6 8" id="KW-0472">Membrane</keyword>
<dbReference type="PANTHER" id="PTHR30561">
    <property type="entry name" value="SMR FAMILY PROTON-DEPENDENT DRUG EFFLUX TRANSPORTER SUGE"/>
    <property type="match status" value="1"/>
</dbReference>
<gene>
    <name evidence="9" type="ORF">SAMN05445756_1361</name>
</gene>
<evidence type="ECO:0000256" key="7">
    <source>
        <dbReference type="RuleBase" id="RU003942"/>
    </source>
</evidence>
<keyword evidence="3" id="KW-1003">Cell membrane</keyword>
<dbReference type="Pfam" id="PF00893">
    <property type="entry name" value="Multi_Drug_Res"/>
    <property type="match status" value="1"/>
</dbReference>
<name>A0A212THM2_9MICO</name>
<comment type="subcellular location">
    <subcellularLocation>
        <location evidence="1 7">Cell membrane</location>
        <topology evidence="1 7">Multi-pass membrane protein</topology>
    </subcellularLocation>
</comment>
<evidence type="ECO:0000313" key="9">
    <source>
        <dbReference type="EMBL" id="SNC65557.1"/>
    </source>
</evidence>
<feature type="transmembrane region" description="Helical" evidence="8">
    <location>
        <begin position="60"/>
        <end position="81"/>
    </location>
</feature>
<evidence type="ECO:0000256" key="1">
    <source>
        <dbReference type="ARBA" id="ARBA00004651"/>
    </source>
</evidence>
<dbReference type="Gene3D" id="1.10.3730.20">
    <property type="match status" value="1"/>
</dbReference>
<dbReference type="PANTHER" id="PTHR30561:SF1">
    <property type="entry name" value="MULTIDRUG TRANSPORTER EMRE"/>
    <property type="match status" value="1"/>
</dbReference>
<comment type="similarity">
    <text evidence="7">Belongs to the drug/metabolite transporter (DMT) superfamily. Small multidrug resistance (SMR) (TC 2.A.7.1) family.</text>
</comment>
<dbReference type="SUPFAM" id="SSF103481">
    <property type="entry name" value="Multidrug resistance efflux transporter EmrE"/>
    <property type="match status" value="1"/>
</dbReference>
<dbReference type="EMBL" id="FYEZ01000001">
    <property type="protein sequence ID" value="SNC65557.1"/>
    <property type="molecule type" value="Genomic_DNA"/>
</dbReference>
<dbReference type="RefSeq" id="WP_088818208.1">
    <property type="nucleotide sequence ID" value="NZ_FYEZ01000001.1"/>
</dbReference>
<keyword evidence="2" id="KW-0813">Transport</keyword>
<evidence type="ECO:0000256" key="6">
    <source>
        <dbReference type="ARBA" id="ARBA00023136"/>
    </source>
</evidence>
<dbReference type="InterPro" id="IPR000390">
    <property type="entry name" value="Small_drug/metabolite_transptr"/>
</dbReference>
<evidence type="ECO:0000256" key="8">
    <source>
        <dbReference type="SAM" id="Phobius"/>
    </source>
</evidence>
<feature type="transmembrane region" description="Helical" evidence="8">
    <location>
        <begin position="32"/>
        <end position="53"/>
    </location>
</feature>
<dbReference type="GO" id="GO:0022857">
    <property type="term" value="F:transmembrane transporter activity"/>
    <property type="evidence" value="ECO:0007669"/>
    <property type="project" value="InterPro"/>
</dbReference>
<dbReference type="GO" id="GO:0005886">
    <property type="term" value="C:plasma membrane"/>
    <property type="evidence" value="ECO:0007669"/>
    <property type="project" value="UniProtKB-SubCell"/>
</dbReference>
<keyword evidence="5 8" id="KW-1133">Transmembrane helix</keyword>
<keyword evidence="10" id="KW-1185">Reference proteome</keyword>
<dbReference type="OrthoDB" id="3175079at2"/>
<dbReference type="AlphaFoldDB" id="A0A212THM2"/>
<sequence length="109" mass="11306">MTVLALICLTAAIIAEVTATVSLRMASTGKKLWWIGVGAGYVFAFTMLSVVLAEGVAIGVAYGIWAAAGVAITAILSRIFFKEPLTWVMSLGLILIVGGVLLIELGAAH</sequence>
<dbReference type="InterPro" id="IPR045324">
    <property type="entry name" value="Small_multidrug_res"/>
</dbReference>
<proteinExistence type="inferred from homology"/>
<reference evidence="9 10" key="1">
    <citation type="submission" date="2017-06" db="EMBL/GenBank/DDBJ databases">
        <authorList>
            <person name="Kim H.J."/>
            <person name="Triplett B.A."/>
        </authorList>
    </citation>
    <scope>NUCLEOTIDE SEQUENCE [LARGE SCALE GENOMIC DNA]</scope>
    <source>
        <strain evidence="9 10">DSM 22179</strain>
    </source>
</reference>
<keyword evidence="4 7" id="KW-0812">Transmembrane</keyword>
<evidence type="ECO:0000313" key="10">
    <source>
        <dbReference type="Proteomes" id="UP000198122"/>
    </source>
</evidence>
<dbReference type="Proteomes" id="UP000198122">
    <property type="component" value="Unassembled WGS sequence"/>
</dbReference>
<protein>
    <submittedName>
        <fullName evidence="9">Small multidrug resistance pump</fullName>
    </submittedName>
</protein>
<evidence type="ECO:0000256" key="3">
    <source>
        <dbReference type="ARBA" id="ARBA00022475"/>
    </source>
</evidence>
<feature type="transmembrane region" description="Helical" evidence="8">
    <location>
        <begin position="87"/>
        <end position="107"/>
    </location>
</feature>
<dbReference type="InterPro" id="IPR037185">
    <property type="entry name" value="EmrE-like"/>
</dbReference>
<accession>A0A212THM2</accession>
<organism evidence="9 10">
    <name type="scientific">Kytococcus aerolatus</name>
    <dbReference type="NCBI Taxonomy" id="592308"/>
    <lineage>
        <taxon>Bacteria</taxon>
        <taxon>Bacillati</taxon>
        <taxon>Actinomycetota</taxon>
        <taxon>Actinomycetes</taxon>
        <taxon>Micrococcales</taxon>
        <taxon>Kytococcaceae</taxon>
        <taxon>Kytococcus</taxon>
    </lineage>
</organism>